<dbReference type="GO" id="GO:0005634">
    <property type="term" value="C:nucleus"/>
    <property type="evidence" value="ECO:0007669"/>
    <property type="project" value="TreeGrafter"/>
</dbReference>
<evidence type="ECO:0000313" key="3">
    <source>
        <dbReference type="EMBL" id="TKW40571.1"/>
    </source>
</evidence>
<dbReference type="Gene3D" id="3.40.30.10">
    <property type="entry name" value="Glutaredoxin"/>
    <property type="match status" value="1"/>
</dbReference>
<dbReference type="InterPro" id="IPR001012">
    <property type="entry name" value="UBX_dom"/>
</dbReference>
<dbReference type="PROSITE" id="PS50033">
    <property type="entry name" value="UBX"/>
    <property type="match status" value="1"/>
</dbReference>
<feature type="region of interest" description="Disordered" evidence="1">
    <location>
        <begin position="148"/>
        <end position="203"/>
    </location>
</feature>
<feature type="region of interest" description="Disordered" evidence="1">
    <location>
        <begin position="215"/>
        <end position="236"/>
    </location>
</feature>
<dbReference type="Gramene" id="TKW40571">
    <property type="protein sequence ID" value="TKW40571"/>
    <property type="gene ID" value="SEVIR_1G254300v2"/>
</dbReference>
<dbReference type="SUPFAM" id="SSF46934">
    <property type="entry name" value="UBA-like"/>
    <property type="match status" value="1"/>
</dbReference>
<dbReference type="InterPro" id="IPR036249">
    <property type="entry name" value="Thioredoxin-like_sf"/>
</dbReference>
<dbReference type="Pfam" id="PF14555">
    <property type="entry name" value="UBA_4"/>
    <property type="match status" value="1"/>
</dbReference>
<feature type="compositionally biased region" description="Low complexity" evidence="1">
    <location>
        <begin position="225"/>
        <end position="235"/>
    </location>
</feature>
<proteinExistence type="predicted"/>
<dbReference type="Gene3D" id="3.10.20.90">
    <property type="entry name" value="Phosphatidylinositol 3-kinase Catalytic Subunit, Chain A, domain 1"/>
    <property type="match status" value="1"/>
</dbReference>
<evidence type="ECO:0000313" key="4">
    <source>
        <dbReference type="Proteomes" id="UP000298652"/>
    </source>
</evidence>
<accession>A0A4U6WD14</accession>
<dbReference type="InterPro" id="IPR050730">
    <property type="entry name" value="UBX_domain-protein"/>
</dbReference>
<dbReference type="Gene3D" id="1.10.8.10">
    <property type="entry name" value="DNA helicase RuvA subunit, C-terminal domain"/>
    <property type="match status" value="1"/>
</dbReference>
<feature type="domain" description="UBX" evidence="2">
    <location>
        <begin position="461"/>
        <end position="546"/>
    </location>
</feature>
<reference evidence="3" key="1">
    <citation type="submission" date="2019-03" db="EMBL/GenBank/DDBJ databases">
        <title>WGS assembly of Setaria viridis.</title>
        <authorList>
            <person name="Huang P."/>
            <person name="Jenkins J."/>
            <person name="Grimwood J."/>
            <person name="Barry K."/>
            <person name="Healey A."/>
            <person name="Mamidi S."/>
            <person name="Sreedasyam A."/>
            <person name="Shu S."/>
            <person name="Feldman M."/>
            <person name="Wu J."/>
            <person name="Yu Y."/>
            <person name="Chen C."/>
            <person name="Johnson J."/>
            <person name="Rokhsar D."/>
            <person name="Baxter I."/>
            <person name="Schmutz J."/>
            <person name="Brutnell T."/>
            <person name="Kellogg E."/>
        </authorList>
    </citation>
    <scope>NUCLEOTIDE SEQUENCE [LARGE SCALE GENOMIC DNA]</scope>
</reference>
<feature type="region of interest" description="Disordered" evidence="1">
    <location>
        <begin position="392"/>
        <end position="459"/>
    </location>
</feature>
<dbReference type="EMBL" id="CM016552">
    <property type="protein sequence ID" value="TKW40571.1"/>
    <property type="molecule type" value="Genomic_DNA"/>
</dbReference>
<keyword evidence="4" id="KW-1185">Reference proteome</keyword>
<dbReference type="SUPFAM" id="SSF54236">
    <property type="entry name" value="Ubiquitin-like"/>
    <property type="match status" value="1"/>
</dbReference>
<evidence type="ECO:0000259" key="2">
    <source>
        <dbReference type="PROSITE" id="PS50033"/>
    </source>
</evidence>
<dbReference type="InterPro" id="IPR029071">
    <property type="entry name" value="Ubiquitin-like_domsf"/>
</dbReference>
<dbReference type="PANTHER" id="PTHR23322">
    <property type="entry name" value="FAS-ASSOCIATED PROTEIN"/>
    <property type="match status" value="1"/>
</dbReference>
<dbReference type="OMA" id="WESDGDT"/>
<feature type="compositionally biased region" description="Acidic residues" evidence="1">
    <location>
        <begin position="194"/>
        <end position="203"/>
    </location>
</feature>
<dbReference type="AlphaFoldDB" id="A0A4U6WD14"/>
<protein>
    <recommendedName>
        <fullName evidence="2">UBX domain-containing protein</fullName>
    </recommendedName>
</protein>
<gene>
    <name evidence="3" type="ORF">SEVIR_1G254300v2</name>
</gene>
<dbReference type="GO" id="GO:0043130">
    <property type="term" value="F:ubiquitin binding"/>
    <property type="evidence" value="ECO:0007669"/>
    <property type="project" value="TreeGrafter"/>
</dbReference>
<evidence type="ECO:0000256" key="1">
    <source>
        <dbReference type="SAM" id="MobiDB-lite"/>
    </source>
</evidence>
<feature type="compositionally biased region" description="Acidic residues" evidence="1">
    <location>
        <begin position="170"/>
        <end position="185"/>
    </location>
</feature>
<dbReference type="Proteomes" id="UP000298652">
    <property type="component" value="Chromosome 1"/>
</dbReference>
<dbReference type="SMART" id="SM00594">
    <property type="entry name" value="UAS"/>
    <property type="match status" value="1"/>
</dbReference>
<feature type="compositionally biased region" description="Low complexity" evidence="1">
    <location>
        <begin position="394"/>
        <end position="417"/>
    </location>
</feature>
<sequence>MVSTFMEITACESQAYAVQHLGSCRWNLDEAINLYFNSGDGGGAGPSAVSAPVPPEEEVAMKEDDDSYDAGFGGDDGVRAPIPSRVEALYEDDAYYGNHDAPYIGFGEEPYPPPVPSFHAQALSEIAATGWGIAAEPGEIAATGWEEAETGDGGHVGAEDVDSGEFHDDAEQEDSSSSSEEDSNLDDNMSYSDNEVDDYGFEMDEDDSSYYASIEEDGTEDAGEQPRPAQPQQQQDSLHALYQPPVDLMFVGSFHDAMVRATREDRFLLVNLQTLVGAGHFQSMLHNRDLWSDEQVKNAVKESFMLFLVQKRSSTSSFHYLDQCSKVCSFYRLEDDQLPAVLILDPITGQLLNKWSGPMTPDEFMEYVDAYTKEKPSTMSVPKFVKRTSAPAVAAGEQEPASSSASAAAAVEQEPAATENSKPEIPKNAAPAGASCSEQEPVPAPEAEPPAEMVDDDEPMEGEKMYKLRIRFPDGSMVPKEFGCRRRVASLFAFCRSAVRGGGEAAAEQAAFQIMRFVGRGFEAVQADGGATFEDLGLNCATVSVVFEP</sequence>
<dbReference type="GO" id="GO:0043161">
    <property type="term" value="P:proteasome-mediated ubiquitin-dependent protein catabolic process"/>
    <property type="evidence" value="ECO:0007669"/>
    <property type="project" value="TreeGrafter"/>
</dbReference>
<dbReference type="CDD" id="cd02958">
    <property type="entry name" value="UAS"/>
    <property type="match status" value="1"/>
</dbReference>
<name>A0A4U6WD14_SETVI</name>
<organism evidence="3 4">
    <name type="scientific">Setaria viridis</name>
    <name type="common">Green bristlegrass</name>
    <name type="synonym">Setaria italica subsp. viridis</name>
    <dbReference type="NCBI Taxonomy" id="4556"/>
    <lineage>
        <taxon>Eukaryota</taxon>
        <taxon>Viridiplantae</taxon>
        <taxon>Streptophyta</taxon>
        <taxon>Embryophyta</taxon>
        <taxon>Tracheophyta</taxon>
        <taxon>Spermatophyta</taxon>
        <taxon>Magnoliopsida</taxon>
        <taxon>Liliopsida</taxon>
        <taxon>Poales</taxon>
        <taxon>Poaceae</taxon>
        <taxon>PACMAD clade</taxon>
        <taxon>Panicoideae</taxon>
        <taxon>Panicodae</taxon>
        <taxon>Paniceae</taxon>
        <taxon>Cenchrinae</taxon>
        <taxon>Setaria</taxon>
    </lineage>
</organism>
<dbReference type="PANTHER" id="PTHR23322:SF64">
    <property type="entry name" value="OS02G0640700 PROTEIN"/>
    <property type="match status" value="1"/>
</dbReference>
<dbReference type="InterPro" id="IPR006577">
    <property type="entry name" value="UAS"/>
</dbReference>
<dbReference type="CDD" id="cd14273">
    <property type="entry name" value="UBA_TAP-C_like"/>
    <property type="match status" value="1"/>
</dbReference>
<dbReference type="SUPFAM" id="SSF52833">
    <property type="entry name" value="Thioredoxin-like"/>
    <property type="match status" value="1"/>
</dbReference>
<dbReference type="InterPro" id="IPR009060">
    <property type="entry name" value="UBA-like_sf"/>
</dbReference>